<organism evidence="2 3">
    <name type="scientific">Extremus antarcticus</name>
    <dbReference type="NCBI Taxonomy" id="702011"/>
    <lineage>
        <taxon>Eukaryota</taxon>
        <taxon>Fungi</taxon>
        <taxon>Dikarya</taxon>
        <taxon>Ascomycota</taxon>
        <taxon>Pezizomycotina</taxon>
        <taxon>Dothideomycetes</taxon>
        <taxon>Dothideomycetidae</taxon>
        <taxon>Mycosphaerellales</taxon>
        <taxon>Extremaceae</taxon>
        <taxon>Extremus</taxon>
    </lineage>
</organism>
<dbReference type="PANTHER" id="PTHR36978">
    <property type="entry name" value="P-LOOP CONTAINING NUCLEOTIDE TRIPHOSPHATE HYDROLASE"/>
    <property type="match status" value="1"/>
</dbReference>
<keyword evidence="1" id="KW-0812">Transmembrane</keyword>
<dbReference type="AlphaFoldDB" id="A0AAJ0D9Q9"/>
<dbReference type="Gene3D" id="3.40.50.300">
    <property type="entry name" value="P-loop containing nucleotide triphosphate hydrolases"/>
    <property type="match status" value="1"/>
</dbReference>
<accession>A0AAJ0D9Q9</accession>
<dbReference type="Proteomes" id="UP001271007">
    <property type="component" value="Unassembled WGS sequence"/>
</dbReference>
<comment type="caution">
    <text evidence="2">The sequence shown here is derived from an EMBL/GenBank/DDBJ whole genome shotgun (WGS) entry which is preliminary data.</text>
</comment>
<keyword evidence="1" id="KW-1133">Transmembrane helix</keyword>
<reference evidence="2" key="1">
    <citation type="submission" date="2023-04" db="EMBL/GenBank/DDBJ databases">
        <title>Black Yeasts Isolated from many extreme environments.</title>
        <authorList>
            <person name="Coleine C."/>
            <person name="Stajich J.E."/>
            <person name="Selbmann L."/>
        </authorList>
    </citation>
    <scope>NUCLEOTIDE SEQUENCE</scope>
    <source>
        <strain evidence="2">CCFEE 5312</strain>
    </source>
</reference>
<name>A0AAJ0D9Q9_9PEZI</name>
<evidence type="ECO:0000313" key="3">
    <source>
        <dbReference type="Proteomes" id="UP001271007"/>
    </source>
</evidence>
<dbReference type="PANTHER" id="PTHR36978:SF4">
    <property type="entry name" value="P-LOOP CONTAINING NUCLEOSIDE TRIPHOSPHATE HYDROLASE PROTEIN"/>
    <property type="match status" value="1"/>
</dbReference>
<protein>
    <recommendedName>
        <fullName evidence="4">P-loop containing nucleoside triphosphate hydrolase protein</fullName>
    </recommendedName>
</protein>
<dbReference type="SUPFAM" id="SSF52540">
    <property type="entry name" value="P-loop containing nucleoside triphosphate hydrolases"/>
    <property type="match status" value="1"/>
</dbReference>
<evidence type="ECO:0008006" key="4">
    <source>
        <dbReference type="Google" id="ProtNLM"/>
    </source>
</evidence>
<evidence type="ECO:0000256" key="1">
    <source>
        <dbReference type="SAM" id="Phobius"/>
    </source>
</evidence>
<dbReference type="Pfam" id="PF17784">
    <property type="entry name" value="Sulfotransfer_4"/>
    <property type="match status" value="1"/>
</dbReference>
<dbReference type="InterPro" id="IPR040632">
    <property type="entry name" value="Sulfotransfer_4"/>
</dbReference>
<dbReference type="InterPro" id="IPR027417">
    <property type="entry name" value="P-loop_NTPase"/>
</dbReference>
<evidence type="ECO:0000313" key="2">
    <source>
        <dbReference type="EMBL" id="KAK3045956.1"/>
    </source>
</evidence>
<dbReference type="EMBL" id="JAWDJX010000130">
    <property type="protein sequence ID" value="KAK3045956.1"/>
    <property type="molecule type" value="Genomic_DNA"/>
</dbReference>
<gene>
    <name evidence="2" type="ORF">LTR09_012520</name>
</gene>
<proteinExistence type="predicted"/>
<sequence>MAPEAVATMAETLPAKAKSKQTTLADTIKPHRTREMYDIRPHPVTGRLIDSHPGTRTRPMRVLCLGISRTGTMSLFMALQLLGFNPYHMAVALGSPKSNLKLWSEGLNANFNYQGKKWGREEFDKLLGNYDAVLDVPSICFIEDLVAAYPQAKIVLTQRDVDAWLKSMASTAERVLSWNWDLVAPWDHALAGPFWEHAKTVMPIAFGGRDFSSADTPARKKFEEHYVRVRWTVPKEKLLEYTVQEGWYPLCKFLDVAVPDEEFPRVNDAKQFVSVHALMWWLAFGKMVGKVGLMFAVPTVCVAAAVWCQTRR</sequence>
<feature type="transmembrane region" description="Helical" evidence="1">
    <location>
        <begin position="278"/>
        <end position="308"/>
    </location>
</feature>
<keyword evidence="3" id="KW-1185">Reference proteome</keyword>
<keyword evidence="1" id="KW-0472">Membrane</keyword>